<proteinExistence type="predicted"/>
<name>A0A5J9WNF8_9POAL</name>
<dbReference type="Proteomes" id="UP000324897">
    <property type="component" value="Chromosome 6"/>
</dbReference>
<reference evidence="1 2" key="1">
    <citation type="journal article" date="2019" name="Sci. Rep.">
        <title>A high-quality genome of Eragrostis curvula grass provides insights into Poaceae evolution and supports new strategies to enhance forage quality.</title>
        <authorList>
            <person name="Carballo J."/>
            <person name="Santos B.A.C.M."/>
            <person name="Zappacosta D."/>
            <person name="Garbus I."/>
            <person name="Selva J.P."/>
            <person name="Gallo C.A."/>
            <person name="Diaz A."/>
            <person name="Albertini E."/>
            <person name="Caccamo M."/>
            <person name="Echenique V."/>
        </authorList>
    </citation>
    <scope>NUCLEOTIDE SEQUENCE [LARGE SCALE GENOMIC DNA]</scope>
    <source>
        <strain evidence="2">cv. Victoria</strain>
        <tissue evidence="1">Leaf</tissue>
    </source>
</reference>
<accession>A0A5J9WNF8</accession>
<dbReference type="AlphaFoldDB" id="A0A5J9WNF8"/>
<protein>
    <submittedName>
        <fullName evidence="1">Uncharacterized protein</fullName>
    </submittedName>
</protein>
<evidence type="ECO:0000313" key="1">
    <source>
        <dbReference type="EMBL" id="TVU49643.1"/>
    </source>
</evidence>
<dbReference type="Gramene" id="TVU49643">
    <property type="protein sequence ID" value="TVU49643"/>
    <property type="gene ID" value="EJB05_00964"/>
</dbReference>
<gene>
    <name evidence="1" type="ORF">EJB05_00964</name>
</gene>
<comment type="caution">
    <text evidence="1">The sequence shown here is derived from an EMBL/GenBank/DDBJ whole genome shotgun (WGS) entry which is preliminary data.</text>
</comment>
<organism evidence="1 2">
    <name type="scientific">Eragrostis curvula</name>
    <name type="common">weeping love grass</name>
    <dbReference type="NCBI Taxonomy" id="38414"/>
    <lineage>
        <taxon>Eukaryota</taxon>
        <taxon>Viridiplantae</taxon>
        <taxon>Streptophyta</taxon>
        <taxon>Embryophyta</taxon>
        <taxon>Tracheophyta</taxon>
        <taxon>Spermatophyta</taxon>
        <taxon>Magnoliopsida</taxon>
        <taxon>Liliopsida</taxon>
        <taxon>Poales</taxon>
        <taxon>Poaceae</taxon>
        <taxon>PACMAD clade</taxon>
        <taxon>Chloridoideae</taxon>
        <taxon>Eragrostideae</taxon>
        <taxon>Eragrostidinae</taxon>
        <taxon>Eragrostis</taxon>
    </lineage>
</organism>
<feature type="non-terminal residue" evidence="1">
    <location>
        <position position="1"/>
    </location>
</feature>
<evidence type="ECO:0000313" key="2">
    <source>
        <dbReference type="Proteomes" id="UP000324897"/>
    </source>
</evidence>
<dbReference type="EMBL" id="RWGY01000002">
    <property type="protein sequence ID" value="TVU49643.1"/>
    <property type="molecule type" value="Genomic_DNA"/>
</dbReference>
<sequence length="166" mass="19600">MLAALRSPTPGRDCDERRRCPVLALGPKQWTLLRRSRRASEEEERSRVSEEEDFACFCILERERERENAQWIRRMGRQKSALIFSVSGSPRPGIHTRKERKKNLKDHARRLIPGAYSSLEFPDAEFTWEDTRFCRIVSLRSRSYEGDLLKAPFNLEDWQTDVHYCV</sequence>
<keyword evidence="2" id="KW-1185">Reference proteome</keyword>